<dbReference type="Proteomes" id="UP001491310">
    <property type="component" value="Unassembled WGS sequence"/>
</dbReference>
<keyword evidence="2" id="KW-1185">Reference proteome</keyword>
<proteinExistence type="predicted"/>
<reference evidence="1 2" key="1">
    <citation type="journal article" date="2024" name="Nat. Commun.">
        <title>Phylogenomics reveals the evolutionary origins of lichenization in chlorophyte algae.</title>
        <authorList>
            <person name="Puginier C."/>
            <person name="Libourel C."/>
            <person name="Otte J."/>
            <person name="Skaloud P."/>
            <person name="Haon M."/>
            <person name="Grisel S."/>
            <person name="Petersen M."/>
            <person name="Berrin J.G."/>
            <person name="Delaux P.M."/>
            <person name="Dal Grande F."/>
            <person name="Keller J."/>
        </authorList>
    </citation>
    <scope>NUCLEOTIDE SEQUENCE [LARGE SCALE GENOMIC DNA]</scope>
    <source>
        <strain evidence="1 2">SAG 216-7</strain>
    </source>
</reference>
<accession>A0ABR2YHE0</accession>
<name>A0ABR2YHE0_9CHLO</name>
<evidence type="ECO:0008006" key="3">
    <source>
        <dbReference type="Google" id="ProtNLM"/>
    </source>
</evidence>
<gene>
    <name evidence="1" type="ORF">WJX75_001013</name>
</gene>
<comment type="caution">
    <text evidence="1">The sequence shown here is derived from an EMBL/GenBank/DDBJ whole genome shotgun (WGS) entry which is preliminary data.</text>
</comment>
<protein>
    <recommendedName>
        <fullName evidence="3">Bifunctional inhibitor/plant lipid transfer protein/seed storage helical domain-containing protein</fullName>
    </recommendedName>
</protein>
<organism evidence="1 2">
    <name type="scientific">Coccomyxa subellipsoidea</name>
    <dbReference type="NCBI Taxonomy" id="248742"/>
    <lineage>
        <taxon>Eukaryota</taxon>
        <taxon>Viridiplantae</taxon>
        <taxon>Chlorophyta</taxon>
        <taxon>core chlorophytes</taxon>
        <taxon>Trebouxiophyceae</taxon>
        <taxon>Trebouxiophyceae incertae sedis</taxon>
        <taxon>Coccomyxaceae</taxon>
        <taxon>Coccomyxa</taxon>
    </lineage>
</organism>
<evidence type="ECO:0000313" key="1">
    <source>
        <dbReference type="EMBL" id="KAK9905500.1"/>
    </source>
</evidence>
<evidence type="ECO:0000313" key="2">
    <source>
        <dbReference type="Proteomes" id="UP001491310"/>
    </source>
</evidence>
<sequence>MIVREKSYALIASFFYVQAIPSKQTCCGVYHDFLSAGCNCDSGVLALAAAQSTPAEAVATQTRVWKAACNIEPSYDHCAVVVAAASKSTLG</sequence>
<dbReference type="EMBL" id="JALJOT010000011">
    <property type="protein sequence ID" value="KAK9905500.1"/>
    <property type="molecule type" value="Genomic_DNA"/>
</dbReference>